<accession>A0ABQ7GPW9</accession>
<reference evidence="1" key="1">
    <citation type="submission" date="2017-08" db="EMBL/GenBank/DDBJ databases">
        <authorList>
            <person name="Polle J.E."/>
            <person name="Barry K."/>
            <person name="Cushman J."/>
            <person name="Schmutz J."/>
            <person name="Tran D."/>
            <person name="Hathwaick L.T."/>
            <person name="Yim W.C."/>
            <person name="Jenkins J."/>
            <person name="Mckie-Krisberg Z.M."/>
            <person name="Prochnik S."/>
            <person name="Lindquist E."/>
            <person name="Dockter R.B."/>
            <person name="Adam C."/>
            <person name="Molina H."/>
            <person name="Bunkerborg J."/>
            <person name="Jin E."/>
            <person name="Buchheim M."/>
            <person name="Magnuson J."/>
        </authorList>
    </citation>
    <scope>NUCLEOTIDE SEQUENCE</scope>
    <source>
        <strain evidence="1">CCAP 19/18</strain>
    </source>
</reference>
<organism evidence="1 2">
    <name type="scientific">Dunaliella salina</name>
    <name type="common">Green alga</name>
    <name type="synonym">Protococcus salinus</name>
    <dbReference type="NCBI Taxonomy" id="3046"/>
    <lineage>
        <taxon>Eukaryota</taxon>
        <taxon>Viridiplantae</taxon>
        <taxon>Chlorophyta</taxon>
        <taxon>core chlorophytes</taxon>
        <taxon>Chlorophyceae</taxon>
        <taxon>CS clade</taxon>
        <taxon>Chlamydomonadales</taxon>
        <taxon>Dunaliellaceae</taxon>
        <taxon>Dunaliella</taxon>
    </lineage>
</organism>
<evidence type="ECO:0000313" key="1">
    <source>
        <dbReference type="EMBL" id="KAF5836660.1"/>
    </source>
</evidence>
<evidence type="ECO:0008006" key="3">
    <source>
        <dbReference type="Google" id="ProtNLM"/>
    </source>
</evidence>
<proteinExistence type="predicted"/>
<keyword evidence="2" id="KW-1185">Reference proteome</keyword>
<dbReference type="Proteomes" id="UP000815325">
    <property type="component" value="Unassembled WGS sequence"/>
</dbReference>
<protein>
    <recommendedName>
        <fullName evidence="3">Encoded protein</fullName>
    </recommendedName>
</protein>
<sequence>MVNADGTVSMSGFVPGVGQVTVPDVLPVLSLMWPHAGQGVVERLQSPAGQMPAVFMIPSVIVKMTVQGGTIRGIDVLKTC</sequence>
<comment type="caution">
    <text evidence="1">The sequence shown here is derived from an EMBL/GenBank/DDBJ whole genome shotgun (WGS) entry which is preliminary data.</text>
</comment>
<dbReference type="EMBL" id="MU069649">
    <property type="protein sequence ID" value="KAF5836660.1"/>
    <property type="molecule type" value="Genomic_DNA"/>
</dbReference>
<gene>
    <name evidence="1" type="ORF">DUNSADRAFT_5619</name>
</gene>
<evidence type="ECO:0000313" key="2">
    <source>
        <dbReference type="Proteomes" id="UP000815325"/>
    </source>
</evidence>
<name>A0ABQ7GPW9_DUNSA</name>